<dbReference type="Pfam" id="PF00400">
    <property type="entry name" value="WD40"/>
    <property type="match status" value="3"/>
</dbReference>
<evidence type="ECO:0000256" key="12">
    <source>
        <dbReference type="SAM" id="MobiDB-lite"/>
    </source>
</evidence>
<dbReference type="InterPro" id="IPR001680">
    <property type="entry name" value="WD40_rpt"/>
</dbReference>
<reference evidence="13" key="4">
    <citation type="submission" date="2025-08" db="UniProtKB">
        <authorList>
            <consortium name="Ensembl"/>
        </authorList>
    </citation>
    <scope>IDENTIFICATION</scope>
</reference>
<reference evidence="13" key="5">
    <citation type="submission" date="2025-09" db="UniProtKB">
        <authorList>
            <consortium name="Ensembl"/>
        </authorList>
    </citation>
    <scope>IDENTIFICATION</scope>
</reference>
<dbReference type="InterPro" id="IPR051973">
    <property type="entry name" value="tRNA_Anticodon_Mtase-Reg"/>
</dbReference>
<comment type="similarity">
    <text evidence="6">Belongs to the WD repeat WDR6 family.</text>
</comment>
<evidence type="ECO:0000256" key="2">
    <source>
        <dbReference type="ARBA" id="ARBA00022490"/>
    </source>
</evidence>
<dbReference type="Proteomes" id="UP000314983">
    <property type="component" value="Chromosome 23"/>
</dbReference>
<dbReference type="InterPro" id="IPR036322">
    <property type="entry name" value="WD40_repeat_dom_sf"/>
</dbReference>
<evidence type="ECO:0000256" key="6">
    <source>
        <dbReference type="ARBA" id="ARBA00038255"/>
    </source>
</evidence>
<dbReference type="OMA" id="IIVWSCF"/>
<evidence type="ECO:0000256" key="9">
    <source>
        <dbReference type="ARBA" id="ARBA00045751"/>
    </source>
</evidence>
<dbReference type="GO" id="GO:0030488">
    <property type="term" value="P:tRNA methylation"/>
    <property type="evidence" value="ECO:0007669"/>
    <property type="project" value="TreeGrafter"/>
</dbReference>
<comment type="subcellular location">
    <subcellularLocation>
        <location evidence="1">Cytoplasm</location>
    </subcellularLocation>
</comment>
<evidence type="ECO:0000256" key="8">
    <source>
        <dbReference type="ARBA" id="ARBA00041816"/>
    </source>
</evidence>
<evidence type="ECO:0000256" key="3">
    <source>
        <dbReference type="ARBA" id="ARBA00022574"/>
    </source>
</evidence>
<dbReference type="PROSITE" id="PS50294">
    <property type="entry name" value="WD_REPEATS_REGION"/>
    <property type="match status" value="1"/>
</dbReference>
<keyword evidence="4" id="KW-0819">tRNA processing</keyword>
<dbReference type="SMART" id="SM00320">
    <property type="entry name" value="WD40"/>
    <property type="match status" value="6"/>
</dbReference>
<evidence type="ECO:0000256" key="10">
    <source>
        <dbReference type="ARBA" id="ARBA00047056"/>
    </source>
</evidence>
<keyword evidence="5" id="KW-0677">Repeat</keyword>
<keyword evidence="3 11" id="KW-0853">WD repeat</keyword>
<evidence type="ECO:0000256" key="5">
    <source>
        <dbReference type="ARBA" id="ARBA00022737"/>
    </source>
</evidence>
<dbReference type="PROSITE" id="PS50082">
    <property type="entry name" value="WD_REPEATS_2"/>
    <property type="match status" value="2"/>
</dbReference>
<keyword evidence="2" id="KW-0963">Cytoplasm</keyword>
<organism evidence="13 14">
    <name type="scientific">Electrophorus electricus</name>
    <name type="common">Electric eel</name>
    <name type="synonym">Gymnotus electricus</name>
    <dbReference type="NCBI Taxonomy" id="8005"/>
    <lineage>
        <taxon>Eukaryota</taxon>
        <taxon>Metazoa</taxon>
        <taxon>Chordata</taxon>
        <taxon>Craniata</taxon>
        <taxon>Vertebrata</taxon>
        <taxon>Euteleostomi</taxon>
        <taxon>Actinopterygii</taxon>
        <taxon>Neopterygii</taxon>
        <taxon>Teleostei</taxon>
        <taxon>Ostariophysi</taxon>
        <taxon>Gymnotiformes</taxon>
        <taxon>Gymnotoidei</taxon>
        <taxon>Gymnotidae</taxon>
        <taxon>Electrophorus</taxon>
    </lineage>
</organism>
<protein>
    <recommendedName>
        <fullName evidence="7">tRNA (34-2'-O)-methyltransferase regulator WDR6</fullName>
    </recommendedName>
    <alternativeName>
        <fullName evidence="8">WD repeat-containing protein 6</fullName>
    </alternativeName>
</protein>
<keyword evidence="14" id="KW-1185">Reference proteome</keyword>
<dbReference type="Ensembl" id="ENSEEET00000046131.2">
    <property type="protein sequence ID" value="ENSEEEP00000045624.2"/>
    <property type="gene ID" value="ENSEEEG00000021523.2"/>
</dbReference>
<dbReference type="GO" id="GO:0005737">
    <property type="term" value="C:cytoplasm"/>
    <property type="evidence" value="ECO:0007669"/>
    <property type="project" value="UniProtKB-SubCell"/>
</dbReference>
<evidence type="ECO:0000256" key="11">
    <source>
        <dbReference type="PROSITE-ProRule" id="PRU00221"/>
    </source>
</evidence>
<evidence type="ECO:0000256" key="7">
    <source>
        <dbReference type="ARBA" id="ARBA00040154"/>
    </source>
</evidence>
<proteinExistence type="inferred from homology"/>
<feature type="compositionally biased region" description="Acidic residues" evidence="12">
    <location>
        <begin position="678"/>
        <end position="687"/>
    </location>
</feature>
<reference evidence="14" key="1">
    <citation type="journal article" date="2014" name="Science">
        <title>Nonhuman genetics. Genomic basis for the convergent evolution of electric organs.</title>
        <authorList>
            <person name="Gallant J.R."/>
            <person name="Traeger L.L."/>
            <person name="Volkening J.D."/>
            <person name="Moffett H."/>
            <person name="Chen P.H."/>
            <person name="Novina C.D."/>
            <person name="Phillips G.N.Jr."/>
            <person name="Anand R."/>
            <person name="Wells G.B."/>
            <person name="Pinch M."/>
            <person name="Guth R."/>
            <person name="Unguez G.A."/>
            <person name="Albert J.S."/>
            <person name="Zakon H.H."/>
            <person name="Samanta M.P."/>
            <person name="Sussman M.R."/>
        </authorList>
    </citation>
    <scope>NUCLEOTIDE SEQUENCE [LARGE SCALE GENOMIC DNA]</scope>
</reference>
<dbReference type="GeneTree" id="ENSGT00420000029923"/>
<dbReference type="STRING" id="8005.ENSEEEP00000045624"/>
<feature type="region of interest" description="Disordered" evidence="12">
    <location>
        <begin position="667"/>
        <end position="716"/>
    </location>
</feature>
<evidence type="ECO:0000313" key="14">
    <source>
        <dbReference type="Proteomes" id="UP000314983"/>
    </source>
</evidence>
<feature type="repeat" description="WD" evidence="11">
    <location>
        <begin position="202"/>
        <end position="235"/>
    </location>
</feature>
<dbReference type="InterPro" id="IPR015943">
    <property type="entry name" value="WD40/YVTN_repeat-like_dom_sf"/>
</dbReference>
<reference evidence="14" key="2">
    <citation type="journal article" date="2017" name="Sci. Adv.">
        <title>A tail of two voltages: Proteomic comparison of the three electric organs of the electric eel.</title>
        <authorList>
            <person name="Traeger L.L."/>
            <person name="Sabat G."/>
            <person name="Barrett-Wilt G.A."/>
            <person name="Wells G.B."/>
            <person name="Sussman M.R."/>
        </authorList>
    </citation>
    <scope>NUCLEOTIDE SEQUENCE [LARGE SCALE GENOMIC DNA]</scope>
</reference>
<evidence type="ECO:0000313" key="13">
    <source>
        <dbReference type="Ensembl" id="ENSEEEP00000045624.2"/>
    </source>
</evidence>
<reference evidence="13" key="3">
    <citation type="submission" date="2020-05" db="EMBL/GenBank/DDBJ databases">
        <title>Electrophorus electricus (electric eel) genome, fEleEle1, primary haplotype.</title>
        <authorList>
            <person name="Myers G."/>
            <person name="Meyer A."/>
            <person name="Fedrigo O."/>
            <person name="Formenti G."/>
            <person name="Rhie A."/>
            <person name="Tracey A."/>
            <person name="Sims Y."/>
            <person name="Jarvis E.D."/>
        </authorList>
    </citation>
    <scope>NUCLEOTIDE SEQUENCE [LARGE SCALE GENOMIC DNA]</scope>
</reference>
<gene>
    <name evidence="13" type="primary">WDR6</name>
</gene>
<comment type="subunit">
    <text evidence="10">Interacts with FTSJ1; the interaction is direct, and required for 2'-O-methylation of position 34 in substrate tRNAs. Interacts with IRS4. Interacts with STK11/LKB1.</text>
</comment>
<dbReference type="SUPFAM" id="SSF50978">
    <property type="entry name" value="WD40 repeat-like"/>
    <property type="match status" value="2"/>
</dbReference>
<dbReference type="Gene3D" id="2.130.10.10">
    <property type="entry name" value="YVTN repeat-like/Quinoprotein amine dehydrogenase"/>
    <property type="match status" value="2"/>
</dbReference>
<accession>A0A4W4H2J5</accession>
<name>A0A4W4H2J5_ELEEL</name>
<evidence type="ECO:0000256" key="4">
    <source>
        <dbReference type="ARBA" id="ARBA00022694"/>
    </source>
</evidence>
<comment type="function">
    <text evidence="9">Together with methyltransferase FTSJ1, methylates the 2'-O-ribose of nucleotides at position 34 of the tRNA anticodon loop of substrate tRNAs. Required for the correct positioning of the substrate tRNA for methylation. Required to suppress amino acid starvation-induced autophagy. Enhances the STK11/LKB1-induced cell growth suppression activity.</text>
</comment>
<dbReference type="AlphaFoldDB" id="A0A4W4H2J5"/>
<dbReference type="SUPFAM" id="SSF117289">
    <property type="entry name" value="Nucleoporin domain"/>
    <property type="match status" value="1"/>
</dbReference>
<evidence type="ECO:0000256" key="1">
    <source>
        <dbReference type="ARBA" id="ARBA00004496"/>
    </source>
</evidence>
<sequence length="1239" mass="135257">EMTSDSSSVLESSVLVAPVTALEFLGDDCLLTGDGPVLSVFCLQASPRHCASLSVLHNYYIHGIRAKQPNKDDGNEEAELVVFGGKGVRLISVMPHGHGLEVVGPLLELQDWVLDVSWLKEEVHPLLGVSLAHNAVLLLEPDSGNILAFCSCVEVCLLYSALLIGPSWETSVLVGGTVFNQLVLWRPVGTKVNEQSKVERRLLGHSGVIFSLCYLQSSGWLASASDDRSVRMWHVGRLGGDGGCGEDSPTCLRVLYGHQARVFCVRLTPGRVFSAGEDGSCLLWEWGAEGRVGRTFKGHRAGGIRALAVSKGQAGGGGGWVATGGADGGICVWRLAEGNEPEKEKKGGETQIDLRFTGRGCPKVVRLVGECDSVLVCTDQGEVLLHQDGWWEPIWNGGLEFQSYCVMEVASIRFQDSISGMGVWLCAVGNLSGGIWVFSLCQPNSGMLLQAGKGKIHSLQWVEGQGAGHGLCLLASGSEGLVSRWMVWVEMEDEMGLVLRVEKLTAFLLPPCAKRWLTAAVTLPCRKGVLWVCGDRRGSLLLYREKEGDRKVEEGREGGKNAEEGCDWEHREEDAGRSAGERWRMGPWSGGDHIAAPLSPVSMLFGIHGKQGVTSVCERQRVCYSTGRDGYVRVLMVNGNTLYVRRAVRACRGMEWLEKILFLDAGGPEPHTDARETSEEECEEEEEEKMRERVLGNEGDDGEERGRNKDELCEEAEVTDRMGEVVSEGLAEARFVMAGFHSVQFALWDPLRQEKLFSVACGGGHRSWAYTPPSQTQPSSHTLSQGTLVFIKQGDVLASRSLTSTPADIGGHTLREGLHGRGLGCICHLGGVSRGGVSPKVWEVLVTAGEDTTVTILTIEPKQGAMKVLAVINDHISNVRTLAAVRRTAKDEGKGDRQIDASCAFSAMLFSAGGRAQLQCYRLLIGWDEQLSYPICQVTQIAGHRLDEHWERRRNRHKTVKMNPETRYMSMTVLRDDIEEVLLALACSDGALRLFSVKEDCRKIELLWETFYHQRCVLSVASYRLEDAQGQWHVVLFSGATDGAVALWDLSAVMNSKSKDSWQYPSAPCSTIPVHQSGVNTLILSKYPEAGHTGEDIISLASGGDDGQLSVMKIRLLLHHKESGGVFPQLLSLWSVPLAHSAPLTALSAPSPGRLVSVSPDQRVCVWCLCGDGLHHHATMFSHTADAAGLWAWQREGGAYVVVCGQGLQLVKVMEHKKEDMRRMGTGYGRKSVIADHFI</sequence>
<dbReference type="PANTHER" id="PTHR14344">
    <property type="entry name" value="WD REPEAT PROTEIN"/>
    <property type="match status" value="1"/>
</dbReference>
<dbReference type="PANTHER" id="PTHR14344:SF3">
    <property type="entry name" value="WD REPEAT-CONTAINING PROTEIN 6"/>
    <property type="match status" value="1"/>
</dbReference>
<feature type="repeat" description="WD" evidence="11">
    <location>
        <begin position="255"/>
        <end position="285"/>
    </location>
</feature>